<dbReference type="Pfam" id="PF20515">
    <property type="entry name" value="2OG-FeII_Oxy_6"/>
    <property type="match status" value="1"/>
</dbReference>
<feature type="domain" description="Tet-like 2OG-Fe(II) oxygenase" evidence="1">
    <location>
        <begin position="1"/>
        <end position="98"/>
    </location>
</feature>
<name>A0A0L6U7X9_9BASI</name>
<sequence length="98" mass="10995">MKKFNIPSFESLQFQDKPCTLSCSPYLTFTTNSFFNPLHVDNNKISEYAFVLFLPNYSATGTLAPPDSGYEVTGGPFIFPDHKLGINFDFQNGIVNMV</sequence>
<dbReference type="Proteomes" id="UP000037035">
    <property type="component" value="Unassembled WGS sequence"/>
</dbReference>
<keyword evidence="3" id="KW-1185">Reference proteome</keyword>
<proteinExistence type="predicted"/>
<accession>A0A0L6U7X9</accession>
<gene>
    <name evidence="2" type="ORF">VP01_8958g1</name>
</gene>
<evidence type="ECO:0000313" key="3">
    <source>
        <dbReference type="Proteomes" id="UP000037035"/>
    </source>
</evidence>
<protein>
    <recommendedName>
        <fullName evidence="1">Tet-like 2OG-Fe(II) oxygenase domain-containing protein</fullName>
    </recommendedName>
</protein>
<evidence type="ECO:0000259" key="1">
    <source>
        <dbReference type="Pfam" id="PF20515"/>
    </source>
</evidence>
<dbReference type="EMBL" id="LAVV01014557">
    <property type="protein sequence ID" value="KNZ44653.1"/>
    <property type="molecule type" value="Genomic_DNA"/>
</dbReference>
<dbReference type="AlphaFoldDB" id="A0A0L6U7X9"/>
<dbReference type="OrthoDB" id="2506686at2759"/>
<dbReference type="VEuPathDB" id="FungiDB:VP01_8958g1"/>
<organism evidence="2 3">
    <name type="scientific">Puccinia sorghi</name>
    <dbReference type="NCBI Taxonomy" id="27349"/>
    <lineage>
        <taxon>Eukaryota</taxon>
        <taxon>Fungi</taxon>
        <taxon>Dikarya</taxon>
        <taxon>Basidiomycota</taxon>
        <taxon>Pucciniomycotina</taxon>
        <taxon>Pucciniomycetes</taxon>
        <taxon>Pucciniales</taxon>
        <taxon>Pucciniaceae</taxon>
        <taxon>Puccinia</taxon>
    </lineage>
</organism>
<comment type="caution">
    <text evidence="2">The sequence shown here is derived from an EMBL/GenBank/DDBJ whole genome shotgun (WGS) entry which is preliminary data.</text>
</comment>
<dbReference type="InterPro" id="IPR046798">
    <property type="entry name" value="2OG-FeII_Oxy_6"/>
</dbReference>
<evidence type="ECO:0000313" key="2">
    <source>
        <dbReference type="EMBL" id="KNZ44653.1"/>
    </source>
</evidence>
<reference evidence="2 3" key="1">
    <citation type="submission" date="2015-08" db="EMBL/GenBank/DDBJ databases">
        <title>Next Generation Sequencing and Analysis of the Genome of Puccinia sorghi L Schw, the Causal Agent of Maize Common Rust.</title>
        <authorList>
            <person name="Rochi L."/>
            <person name="Burguener G."/>
            <person name="Darino M."/>
            <person name="Turjanski A."/>
            <person name="Kreff E."/>
            <person name="Dieguez M.J."/>
            <person name="Sacco F."/>
        </authorList>
    </citation>
    <scope>NUCLEOTIDE SEQUENCE [LARGE SCALE GENOMIC DNA]</scope>
    <source>
        <strain evidence="2 3">RO10H11247</strain>
    </source>
</reference>